<dbReference type="AlphaFoldDB" id="A0A1T5LCZ2"/>
<organism evidence="3 4">
    <name type="scientific">Maledivibacter halophilus</name>
    <dbReference type="NCBI Taxonomy" id="36842"/>
    <lineage>
        <taxon>Bacteria</taxon>
        <taxon>Bacillati</taxon>
        <taxon>Bacillota</taxon>
        <taxon>Clostridia</taxon>
        <taxon>Peptostreptococcales</taxon>
        <taxon>Caminicellaceae</taxon>
        <taxon>Maledivibacter</taxon>
    </lineage>
</organism>
<gene>
    <name evidence="3" type="ORF">SAMN02194393_02785</name>
</gene>
<feature type="transmembrane region" description="Helical" evidence="2">
    <location>
        <begin position="6"/>
        <end position="24"/>
    </location>
</feature>
<evidence type="ECO:0000313" key="3">
    <source>
        <dbReference type="EMBL" id="SKC73897.1"/>
    </source>
</evidence>
<accession>A0A1T5LCZ2</accession>
<dbReference type="EMBL" id="FUZT01000006">
    <property type="protein sequence ID" value="SKC73897.1"/>
    <property type="molecule type" value="Genomic_DNA"/>
</dbReference>
<name>A0A1T5LCZ2_9FIRM</name>
<dbReference type="Proteomes" id="UP000190285">
    <property type="component" value="Unassembled WGS sequence"/>
</dbReference>
<keyword evidence="4" id="KW-1185">Reference proteome</keyword>
<evidence type="ECO:0000313" key="4">
    <source>
        <dbReference type="Proteomes" id="UP000190285"/>
    </source>
</evidence>
<feature type="coiled-coil region" evidence="1">
    <location>
        <begin position="37"/>
        <end position="64"/>
    </location>
</feature>
<dbReference type="OrthoDB" id="5471167at2"/>
<keyword evidence="1" id="KW-0175">Coiled coil</keyword>
<proteinExistence type="predicted"/>
<reference evidence="3 4" key="1">
    <citation type="submission" date="2017-02" db="EMBL/GenBank/DDBJ databases">
        <authorList>
            <person name="Peterson S.W."/>
        </authorList>
    </citation>
    <scope>NUCLEOTIDE SEQUENCE [LARGE SCALE GENOMIC DNA]</scope>
    <source>
        <strain evidence="3 4">M1</strain>
    </source>
</reference>
<evidence type="ECO:0000256" key="2">
    <source>
        <dbReference type="SAM" id="Phobius"/>
    </source>
</evidence>
<keyword evidence="2" id="KW-0472">Membrane</keyword>
<keyword evidence="2" id="KW-0812">Transmembrane</keyword>
<sequence>MNKKKIFNIFVYILLISMLIYLVIDKHNLTNEVNVSNRNHQSLVEDLNKEIESKENTIKELNEIIKRKDTIIEKLPKLDALMLDNLKDKGIDDPIKIKKDLMNHPELIPYEGSLGGTMSFFSIEDIYVLTDKWIFAYFEDGHTLGYMLLRYEIINEKENDIKIKWKVLDSYIFE</sequence>
<evidence type="ECO:0000256" key="1">
    <source>
        <dbReference type="SAM" id="Coils"/>
    </source>
</evidence>
<dbReference type="RefSeq" id="WP_079492365.1">
    <property type="nucleotide sequence ID" value="NZ_FUZT01000006.1"/>
</dbReference>
<keyword evidence="2" id="KW-1133">Transmembrane helix</keyword>
<protein>
    <submittedName>
        <fullName evidence="3">Uncharacterized protein</fullName>
    </submittedName>
</protein>